<comment type="caution">
    <text evidence="3">The sequence shown here is derived from an EMBL/GenBank/DDBJ whole genome shotgun (WGS) entry which is preliminary data.</text>
</comment>
<evidence type="ECO:0000313" key="3">
    <source>
        <dbReference type="EMBL" id="MBL0739792.1"/>
    </source>
</evidence>
<evidence type="ECO:0000256" key="2">
    <source>
        <dbReference type="SAM" id="SignalP"/>
    </source>
</evidence>
<dbReference type="Pfam" id="PF09411">
    <property type="entry name" value="PagL"/>
    <property type="match status" value="1"/>
</dbReference>
<name>A0ABS1KM94_9BACT</name>
<keyword evidence="1" id="KW-1133">Transmembrane helix</keyword>
<keyword evidence="1" id="KW-0472">Membrane</keyword>
<protein>
    <submittedName>
        <fullName evidence="3">Acyloxyacyl hydrolase</fullName>
    </submittedName>
</protein>
<feature type="chain" id="PRO_5046936842" evidence="2">
    <location>
        <begin position="23"/>
        <end position="237"/>
    </location>
</feature>
<evidence type="ECO:0000313" key="4">
    <source>
        <dbReference type="Proteomes" id="UP000613030"/>
    </source>
</evidence>
<dbReference type="GO" id="GO:0016787">
    <property type="term" value="F:hydrolase activity"/>
    <property type="evidence" value="ECO:0007669"/>
    <property type="project" value="UniProtKB-KW"/>
</dbReference>
<evidence type="ECO:0000256" key="1">
    <source>
        <dbReference type="SAM" id="Phobius"/>
    </source>
</evidence>
<accession>A0ABS1KM94</accession>
<dbReference type="InterPro" id="IPR011250">
    <property type="entry name" value="OMP/PagP_B-barrel"/>
</dbReference>
<dbReference type="EMBL" id="JAERRB010000001">
    <property type="protein sequence ID" value="MBL0739792.1"/>
    <property type="molecule type" value="Genomic_DNA"/>
</dbReference>
<keyword evidence="3" id="KW-0378">Hydrolase</keyword>
<reference evidence="3 4" key="1">
    <citation type="submission" date="2021-01" db="EMBL/GenBank/DDBJ databases">
        <title>Chryseolinea sp. Jin1 Genome sequencing and assembly.</title>
        <authorList>
            <person name="Kim I."/>
        </authorList>
    </citation>
    <scope>NUCLEOTIDE SEQUENCE [LARGE SCALE GENOMIC DNA]</scope>
    <source>
        <strain evidence="3 4">Jin1</strain>
    </source>
</reference>
<dbReference type="Proteomes" id="UP000613030">
    <property type="component" value="Unassembled WGS sequence"/>
</dbReference>
<sequence length="237" mass="27168">MKVRVSFLTILVLALTLSQAHAQYPPGEHWYQNPLGFKPLKLHTSMGMVLPTVGVVAFLLFTPRDSALHNRFSFYSDAGFSWGYKYPHTFLPQTNMGINFFMRRWMSLGIETSLYFPNDNVNSTVGMALRPFARFYVLRTKHARLYLESGGGLVYFFQQFPKSNLQDERTGTRMNYTTKYGLGVEMNIARRTSLMTGVRHLHVANGDLNGSDRNPGHDSNGFFVGVIYRFNKDIHKY</sequence>
<feature type="signal peptide" evidence="2">
    <location>
        <begin position="1"/>
        <end position="22"/>
    </location>
</feature>
<keyword evidence="2" id="KW-0732">Signal</keyword>
<dbReference type="Gene3D" id="2.40.160.20">
    <property type="match status" value="1"/>
</dbReference>
<proteinExistence type="predicted"/>
<dbReference type="RefSeq" id="WP_202006760.1">
    <property type="nucleotide sequence ID" value="NZ_JAERRB010000001.1"/>
</dbReference>
<keyword evidence="4" id="KW-1185">Reference proteome</keyword>
<keyword evidence="1" id="KW-0812">Transmembrane</keyword>
<gene>
    <name evidence="3" type="ORF">JI741_01120</name>
</gene>
<feature type="transmembrane region" description="Helical" evidence="1">
    <location>
        <begin position="46"/>
        <end position="62"/>
    </location>
</feature>
<dbReference type="SUPFAM" id="SSF56925">
    <property type="entry name" value="OMPA-like"/>
    <property type="match status" value="1"/>
</dbReference>
<dbReference type="InterPro" id="IPR018550">
    <property type="entry name" value="Lipid-A_deacylase-rel"/>
</dbReference>
<organism evidence="3 4">
    <name type="scientific">Chryseolinea lacunae</name>
    <dbReference type="NCBI Taxonomy" id="2801331"/>
    <lineage>
        <taxon>Bacteria</taxon>
        <taxon>Pseudomonadati</taxon>
        <taxon>Bacteroidota</taxon>
        <taxon>Cytophagia</taxon>
        <taxon>Cytophagales</taxon>
        <taxon>Fulvivirgaceae</taxon>
        <taxon>Chryseolinea</taxon>
    </lineage>
</organism>